<dbReference type="SUPFAM" id="SSF64288">
    <property type="entry name" value="Chorismate lyase-like"/>
    <property type="match status" value="1"/>
</dbReference>
<dbReference type="OMA" id="IEKHKYG"/>
<reference evidence="1 2" key="1">
    <citation type="submission" date="2016-03" db="EMBL/GenBank/DDBJ databases">
        <title>Whole genome sequencing of Grifola frondosa 9006-11.</title>
        <authorList>
            <person name="Min B."/>
            <person name="Park H."/>
            <person name="Kim J.-G."/>
            <person name="Cho H."/>
            <person name="Oh Y.-L."/>
            <person name="Kong W.-S."/>
            <person name="Choi I.-G."/>
        </authorList>
    </citation>
    <scope>NUCLEOTIDE SEQUENCE [LARGE SCALE GENOMIC DNA]</scope>
    <source>
        <strain evidence="1 2">9006-11</strain>
    </source>
</reference>
<dbReference type="EMBL" id="LUGG01000004">
    <property type="protein sequence ID" value="OBZ75400.1"/>
    <property type="molecule type" value="Genomic_DNA"/>
</dbReference>
<comment type="caution">
    <text evidence="1">The sequence shown here is derived from an EMBL/GenBank/DDBJ whole genome shotgun (WGS) entry which is preliminary data.</text>
</comment>
<dbReference type="STRING" id="5627.A0A1C7MEV2"/>
<evidence type="ECO:0000313" key="2">
    <source>
        <dbReference type="Proteomes" id="UP000092993"/>
    </source>
</evidence>
<dbReference type="InterPro" id="IPR028978">
    <property type="entry name" value="Chorismate_lyase_/UTRA_dom_sf"/>
</dbReference>
<dbReference type="AlphaFoldDB" id="A0A1C7MEV2"/>
<organism evidence="1 2">
    <name type="scientific">Grifola frondosa</name>
    <name type="common">Maitake</name>
    <name type="synonym">Polyporus frondosus</name>
    <dbReference type="NCBI Taxonomy" id="5627"/>
    <lineage>
        <taxon>Eukaryota</taxon>
        <taxon>Fungi</taxon>
        <taxon>Dikarya</taxon>
        <taxon>Basidiomycota</taxon>
        <taxon>Agaricomycotina</taxon>
        <taxon>Agaricomycetes</taxon>
        <taxon>Polyporales</taxon>
        <taxon>Grifolaceae</taxon>
        <taxon>Grifola</taxon>
    </lineage>
</organism>
<sequence length="178" mass="19589">MAQAARDVYTGTSTSVEIDCPPDVIGVERIMLAAQGDLQRLLSAFFARPITIERIYAHTSEHDHAASPARPITQTRQVHLTCAARVVCVATSRVTLGSPAAARLFLDEQFAIGQLFRQLGRAPEFALRSVGTRVADGLRELRRDYVLSTAEVQCEISEVFPDRDMFVLGEAWLGESDN</sequence>
<proteinExistence type="predicted"/>
<dbReference type="Proteomes" id="UP000092993">
    <property type="component" value="Unassembled WGS sequence"/>
</dbReference>
<accession>A0A1C7MEV2</accession>
<evidence type="ECO:0000313" key="1">
    <source>
        <dbReference type="EMBL" id="OBZ75400.1"/>
    </source>
</evidence>
<dbReference type="Gene3D" id="3.40.1410.10">
    <property type="entry name" value="Chorismate lyase-like"/>
    <property type="match status" value="1"/>
</dbReference>
<gene>
    <name evidence="1" type="ORF">A0H81_04590</name>
</gene>
<dbReference type="OrthoDB" id="5673at2759"/>
<keyword evidence="2" id="KW-1185">Reference proteome</keyword>
<protein>
    <submittedName>
        <fullName evidence="1">Uncharacterized protein</fullName>
    </submittedName>
</protein>
<name>A0A1C7MEV2_GRIFR</name>